<reference evidence="3" key="1">
    <citation type="submission" date="2015-05" db="EMBL/GenBank/DDBJ databases">
        <authorList>
            <consortium name="Pathogen Informatics"/>
        </authorList>
    </citation>
    <scope>NUCLEOTIDE SEQUENCE [LARGE SCALE GENOMIC DNA]</scope>
    <source>
        <strain evidence="3">M72</strain>
    </source>
</reference>
<evidence type="ECO:0000256" key="1">
    <source>
        <dbReference type="SAM" id="Phobius"/>
    </source>
</evidence>
<dbReference type="AlphaFoldDB" id="A0A0M6WB51"/>
<name>A0A0M6WB51_9FIRM</name>
<gene>
    <name evidence="2" type="ORF">M72_00901</name>
</gene>
<dbReference type="EMBL" id="CVRR01000005">
    <property type="protein sequence ID" value="CRL32970.1"/>
    <property type="molecule type" value="Genomic_DNA"/>
</dbReference>
<evidence type="ECO:0008006" key="4">
    <source>
        <dbReference type="Google" id="ProtNLM"/>
    </source>
</evidence>
<feature type="transmembrane region" description="Helical" evidence="1">
    <location>
        <begin position="12"/>
        <end position="35"/>
    </location>
</feature>
<feature type="transmembrane region" description="Helical" evidence="1">
    <location>
        <begin position="428"/>
        <end position="455"/>
    </location>
</feature>
<feature type="transmembrane region" description="Helical" evidence="1">
    <location>
        <begin position="283"/>
        <end position="300"/>
    </location>
</feature>
<evidence type="ECO:0000313" key="3">
    <source>
        <dbReference type="Proteomes" id="UP000049979"/>
    </source>
</evidence>
<dbReference type="Proteomes" id="UP000049979">
    <property type="component" value="Unassembled WGS sequence"/>
</dbReference>
<sequence length="461" mass="52451">MIYLVVLSALYALHLLLKLHWITTVVIGGFLLLRISGHRKWYKKKIVYERKFEEVSEYLDMLLYAFVKEEKVERALVNVDAAMVDGPMRGVLQKAIDHMHMTFDETDVMRDSLQMIEREYACSRIKNVHDFIVHVEIYGGAIERPVELLLADKKRWEQRICGSMKERRKMFVDIVMSIAASLLICGMILYLPVMEIDISKNLISQVLTIVVVILDDLIFTRAQKYLAIDWLALDGHTDEADAKKIEEYYRYDERKEKRLSVVLAVVTAAGAAAAYYFGYQLMTAAALLLVALMANQHRVGRAVARKTLVRSIKCAFPGWLMDIVLLLQSENVQVALQKSQEHVPPVLRRDLDILVGQLEMEPESVLPYHRFLKSFQIPEVHSAMSMLFSVSMGNSGRADRQIGELIDRNLEMLDVAEKGRLKNLSSGMYLLFLAPVLTASLKLLVDMAVFMMTFLSGAGLG</sequence>
<keyword evidence="1" id="KW-0472">Membrane</keyword>
<dbReference type="RefSeq" id="WP_055066907.1">
    <property type="nucleotide sequence ID" value="NZ_CP173697.1"/>
</dbReference>
<keyword evidence="1" id="KW-1133">Transmembrane helix</keyword>
<dbReference type="OrthoDB" id="1652083at2"/>
<feature type="transmembrane region" description="Helical" evidence="1">
    <location>
        <begin position="170"/>
        <end position="190"/>
    </location>
</feature>
<keyword evidence="3" id="KW-1185">Reference proteome</keyword>
<dbReference type="STRING" id="301302.ERS852420_02538"/>
<protein>
    <recommendedName>
        <fullName evidence="4">Flp pilus assembly protein TadB</fullName>
    </recommendedName>
</protein>
<proteinExistence type="predicted"/>
<accession>A0A0M6WB51</accession>
<evidence type="ECO:0000313" key="2">
    <source>
        <dbReference type="EMBL" id="CRL32970.1"/>
    </source>
</evidence>
<feature type="transmembrane region" description="Helical" evidence="1">
    <location>
        <begin position="202"/>
        <end position="219"/>
    </location>
</feature>
<keyword evidence="1" id="KW-0812">Transmembrane</keyword>
<organism evidence="2 3">
    <name type="scientific">Roseburia faecis</name>
    <dbReference type="NCBI Taxonomy" id="301302"/>
    <lineage>
        <taxon>Bacteria</taxon>
        <taxon>Bacillati</taxon>
        <taxon>Bacillota</taxon>
        <taxon>Clostridia</taxon>
        <taxon>Lachnospirales</taxon>
        <taxon>Lachnospiraceae</taxon>
        <taxon>Roseburia</taxon>
    </lineage>
</organism>
<feature type="transmembrane region" description="Helical" evidence="1">
    <location>
        <begin position="259"/>
        <end position="277"/>
    </location>
</feature>